<reference evidence="2 3" key="1">
    <citation type="journal article" date="2015" name="Sci. Rep.">
        <title>The power of single molecule real-time sequencing technology in the de novo assembly of a eukaryotic genome.</title>
        <authorList>
            <person name="Sakai H."/>
            <person name="Naito K."/>
            <person name="Ogiso-Tanaka E."/>
            <person name="Takahashi Y."/>
            <person name="Iseki K."/>
            <person name="Muto C."/>
            <person name="Satou K."/>
            <person name="Teruya K."/>
            <person name="Shiroma A."/>
            <person name="Shimoji M."/>
            <person name="Hirano T."/>
            <person name="Itoh T."/>
            <person name="Kaga A."/>
            <person name="Tomooka N."/>
        </authorList>
    </citation>
    <scope>NUCLEOTIDE SEQUENCE [LARGE SCALE GENOMIC DNA]</scope>
    <source>
        <strain evidence="3">cv. Shumari</strain>
    </source>
</reference>
<dbReference type="OrthoDB" id="1886670at2759"/>
<evidence type="ECO:0000313" key="3">
    <source>
        <dbReference type="Proteomes" id="UP000291084"/>
    </source>
</evidence>
<name>A0A0S3REC9_PHAAN</name>
<dbReference type="PANTHER" id="PTHR33698:SF5">
    <property type="entry name" value="NTF2-LIKE DOMAIN-CONTAINING PROTEIN-RELATED"/>
    <property type="match status" value="1"/>
</dbReference>
<dbReference type="InterPro" id="IPR037401">
    <property type="entry name" value="SnoaL-like"/>
</dbReference>
<dbReference type="Proteomes" id="UP000291084">
    <property type="component" value="Chromosome 2"/>
</dbReference>
<accession>A0A0S3REC9</accession>
<dbReference type="EMBL" id="AP015035">
    <property type="protein sequence ID" value="BAT78774.1"/>
    <property type="molecule type" value="Genomic_DNA"/>
</dbReference>
<gene>
    <name evidence="2" type="primary">Vigan.02G150200</name>
    <name evidence="2" type="ORF">VIGAN_02150200</name>
</gene>
<organism evidence="2 3">
    <name type="scientific">Vigna angularis var. angularis</name>
    <dbReference type="NCBI Taxonomy" id="157739"/>
    <lineage>
        <taxon>Eukaryota</taxon>
        <taxon>Viridiplantae</taxon>
        <taxon>Streptophyta</taxon>
        <taxon>Embryophyta</taxon>
        <taxon>Tracheophyta</taxon>
        <taxon>Spermatophyta</taxon>
        <taxon>Magnoliopsida</taxon>
        <taxon>eudicotyledons</taxon>
        <taxon>Gunneridae</taxon>
        <taxon>Pentapetalae</taxon>
        <taxon>rosids</taxon>
        <taxon>fabids</taxon>
        <taxon>Fabales</taxon>
        <taxon>Fabaceae</taxon>
        <taxon>Papilionoideae</taxon>
        <taxon>50 kb inversion clade</taxon>
        <taxon>NPAAA clade</taxon>
        <taxon>indigoferoid/millettioid clade</taxon>
        <taxon>Phaseoleae</taxon>
        <taxon>Vigna</taxon>
    </lineage>
</organism>
<evidence type="ECO:0000313" key="2">
    <source>
        <dbReference type="EMBL" id="BAT78774.1"/>
    </source>
</evidence>
<dbReference type="PANTHER" id="PTHR33698">
    <property type="entry name" value="NUCLEAR TRANSPORT FACTOR 2 (NTF2)-LIKE PROTEIN"/>
    <property type="match status" value="1"/>
</dbReference>
<dbReference type="InterPro" id="IPR032710">
    <property type="entry name" value="NTF2-like_dom_sf"/>
</dbReference>
<dbReference type="Pfam" id="PF12680">
    <property type="entry name" value="SnoaL_2"/>
    <property type="match status" value="1"/>
</dbReference>
<dbReference type="Gene3D" id="3.10.450.50">
    <property type="match status" value="1"/>
</dbReference>
<sequence>MASLPQMSATLGTCISSKIKMSDGRLYIAQINNKKKSNCLKAALFPLTLVGEKRPKIGLRKQPSEKWKVGVGESGELVPRSVIESAVKDFHRAFNDKNMEEMQELISDDCEYQDYLFYSPYKGQENVMKFLENVMEAMGPNIKIAVRDINVEDVHVKDTKEAKLMATVFWHLEWGKEKKKLPFSKGCRFFWFKEVEGRLVISKITGLEELPIKPGELVLNALKAISTFLDSYPPMASALLNYPAFRDD</sequence>
<keyword evidence="3" id="KW-1185">Reference proteome</keyword>
<feature type="domain" description="SnoaL-like" evidence="1">
    <location>
        <begin position="87"/>
        <end position="199"/>
    </location>
</feature>
<proteinExistence type="predicted"/>
<protein>
    <recommendedName>
        <fullName evidence="1">SnoaL-like domain-containing protein</fullName>
    </recommendedName>
</protein>
<dbReference type="SUPFAM" id="SSF54427">
    <property type="entry name" value="NTF2-like"/>
    <property type="match status" value="1"/>
</dbReference>
<evidence type="ECO:0000259" key="1">
    <source>
        <dbReference type="Pfam" id="PF12680"/>
    </source>
</evidence>
<dbReference type="AlphaFoldDB" id="A0A0S3REC9"/>